<reference evidence="8 9" key="1">
    <citation type="submission" date="2017-09" db="EMBL/GenBank/DDBJ databases">
        <title>The diverse metabolic capabilities of V. boronicumulans make it an excellent choice for continued studies on novel biodegradation.</title>
        <authorList>
            <person name="Sun S."/>
        </authorList>
    </citation>
    <scope>NUCLEOTIDE SEQUENCE [LARGE SCALE GENOMIC DNA]</scope>
    <source>
        <strain evidence="8 9">J1</strain>
    </source>
</reference>
<evidence type="ECO:0000313" key="8">
    <source>
        <dbReference type="EMBL" id="ATA54021.1"/>
    </source>
</evidence>
<dbReference type="Pfam" id="PF00005">
    <property type="entry name" value="ABC_tran"/>
    <property type="match status" value="1"/>
</dbReference>
<evidence type="ECO:0000313" key="9">
    <source>
        <dbReference type="Proteomes" id="UP000217154"/>
    </source>
</evidence>
<dbReference type="Gene3D" id="3.40.50.300">
    <property type="entry name" value="P-loop containing nucleotide triphosphate hydrolases"/>
    <property type="match status" value="1"/>
</dbReference>
<dbReference type="CDD" id="cd03256">
    <property type="entry name" value="ABC_PhnC_transporter"/>
    <property type="match status" value="1"/>
</dbReference>
<evidence type="ECO:0000256" key="3">
    <source>
        <dbReference type="ARBA" id="ARBA00022741"/>
    </source>
</evidence>
<evidence type="ECO:0000256" key="2">
    <source>
        <dbReference type="ARBA" id="ARBA00022475"/>
    </source>
</evidence>
<evidence type="ECO:0000259" key="7">
    <source>
        <dbReference type="PROSITE" id="PS50893"/>
    </source>
</evidence>
<keyword evidence="6" id="KW-0472">Membrane</keyword>
<keyword evidence="1" id="KW-0813">Transport</keyword>
<evidence type="ECO:0000256" key="6">
    <source>
        <dbReference type="ARBA" id="ARBA00023136"/>
    </source>
</evidence>
<dbReference type="EMBL" id="CP023284">
    <property type="protein sequence ID" value="ATA54021.1"/>
    <property type="molecule type" value="Genomic_DNA"/>
</dbReference>
<gene>
    <name evidence="8" type="primary">phnC</name>
    <name evidence="8" type="ORF">CKY39_12920</name>
</gene>
<dbReference type="RefSeq" id="WP_095744731.1">
    <property type="nucleotide sequence ID" value="NZ_CP023284.1"/>
</dbReference>
<dbReference type="NCBIfam" id="TIGR02315">
    <property type="entry name" value="ABC_phnC"/>
    <property type="match status" value="1"/>
</dbReference>
<dbReference type="SUPFAM" id="SSF52540">
    <property type="entry name" value="P-loop containing nucleoside triphosphate hydrolases"/>
    <property type="match status" value="1"/>
</dbReference>
<dbReference type="InterPro" id="IPR012693">
    <property type="entry name" value="ABC_transpr_PhnC"/>
</dbReference>
<feature type="domain" description="ABC transporter" evidence="7">
    <location>
        <begin position="2"/>
        <end position="244"/>
    </location>
</feature>
<dbReference type="InterPro" id="IPR027417">
    <property type="entry name" value="P-loop_NTPase"/>
</dbReference>
<dbReference type="GO" id="GO:0016020">
    <property type="term" value="C:membrane"/>
    <property type="evidence" value="ECO:0007669"/>
    <property type="project" value="InterPro"/>
</dbReference>
<protein>
    <submittedName>
        <fullName evidence="8">Phosphonate ABC transporter ATP-binding protein</fullName>
    </submittedName>
</protein>
<dbReference type="GO" id="GO:0016887">
    <property type="term" value="F:ATP hydrolysis activity"/>
    <property type="evidence" value="ECO:0007669"/>
    <property type="project" value="InterPro"/>
</dbReference>
<dbReference type="Proteomes" id="UP000217154">
    <property type="component" value="Chromosome"/>
</dbReference>
<dbReference type="AlphaFoldDB" id="A0A250DIQ1"/>
<accession>A0A250DIQ1</accession>
<dbReference type="PROSITE" id="PS50893">
    <property type="entry name" value="ABC_TRANSPORTER_2"/>
    <property type="match status" value="1"/>
</dbReference>
<dbReference type="PANTHER" id="PTHR43166">
    <property type="entry name" value="AMINO ACID IMPORT ATP-BINDING PROTEIN"/>
    <property type="match status" value="1"/>
</dbReference>
<evidence type="ECO:0000256" key="1">
    <source>
        <dbReference type="ARBA" id="ARBA00022448"/>
    </source>
</evidence>
<keyword evidence="3" id="KW-0547">Nucleotide-binding</keyword>
<dbReference type="PROSITE" id="PS00211">
    <property type="entry name" value="ABC_TRANSPORTER_1"/>
    <property type="match status" value="1"/>
</dbReference>
<dbReference type="InterPro" id="IPR003439">
    <property type="entry name" value="ABC_transporter-like_ATP-bd"/>
</dbReference>
<dbReference type="InterPro" id="IPR003593">
    <property type="entry name" value="AAA+_ATPase"/>
</dbReference>
<sequence>MIEIRGLCKRYGDFTALHRVDLTVAKGEFVVILGASGAGKSTLLRCINHLAEPSEGEIHVDGERSRGDRAGLRKVRRDVAMIFQHYNVVPRLSVLKNVLTGRLGSMPALLSWFQVFPAKDIAIARECLRRVELDPKADLRTDTLSGGQKQRVGIARALAQKPKVILADEPVASLDPKTSRKVLNYLKQASRQDGITVICNLHQVDYAREFAQRVIGVAAGRIVFEGRPDELTDEVLHLIYPGGVEEGTDAAAVGAEPDTATPSVPAAALHAAPVRTAPQLAMEQS</sequence>
<dbReference type="PANTHER" id="PTHR43166:SF6">
    <property type="entry name" value="PHOSPHONATES IMPORT ATP-BINDING PROTEIN PHNC"/>
    <property type="match status" value="1"/>
</dbReference>
<keyword evidence="5" id="KW-1278">Translocase</keyword>
<evidence type="ECO:0000256" key="5">
    <source>
        <dbReference type="ARBA" id="ARBA00022967"/>
    </source>
</evidence>
<keyword evidence="4 8" id="KW-0067">ATP-binding</keyword>
<keyword evidence="2" id="KW-1003">Cell membrane</keyword>
<dbReference type="GO" id="GO:0015416">
    <property type="term" value="F:ABC-type phosphonate transporter activity"/>
    <property type="evidence" value="ECO:0007669"/>
    <property type="project" value="InterPro"/>
</dbReference>
<dbReference type="InterPro" id="IPR017871">
    <property type="entry name" value="ABC_transporter-like_CS"/>
</dbReference>
<dbReference type="GO" id="GO:0005524">
    <property type="term" value="F:ATP binding"/>
    <property type="evidence" value="ECO:0007669"/>
    <property type="project" value="UniProtKB-KW"/>
</dbReference>
<dbReference type="InterPro" id="IPR050086">
    <property type="entry name" value="MetN_ABC_transporter-like"/>
</dbReference>
<name>A0A250DIQ1_9BURK</name>
<evidence type="ECO:0000256" key="4">
    <source>
        <dbReference type="ARBA" id="ARBA00022840"/>
    </source>
</evidence>
<dbReference type="SMART" id="SM00382">
    <property type="entry name" value="AAA"/>
    <property type="match status" value="1"/>
</dbReference>
<dbReference type="KEGG" id="vbo:CKY39_12920"/>
<proteinExistence type="predicted"/>
<organism evidence="8 9">
    <name type="scientific">Variovorax boronicumulans</name>
    <dbReference type="NCBI Taxonomy" id="436515"/>
    <lineage>
        <taxon>Bacteria</taxon>
        <taxon>Pseudomonadati</taxon>
        <taxon>Pseudomonadota</taxon>
        <taxon>Betaproteobacteria</taxon>
        <taxon>Burkholderiales</taxon>
        <taxon>Comamonadaceae</taxon>
        <taxon>Variovorax</taxon>
    </lineage>
</organism>